<gene>
    <name evidence="1" type="ORF">EV213_102132</name>
</gene>
<dbReference type="EMBL" id="SNYJ01000002">
    <property type="protein sequence ID" value="TDQ42102.1"/>
    <property type="molecule type" value="Genomic_DNA"/>
</dbReference>
<keyword evidence="2" id="KW-1185">Reference proteome</keyword>
<evidence type="ECO:0000313" key="1">
    <source>
        <dbReference type="EMBL" id="TDQ42102.1"/>
    </source>
</evidence>
<comment type="caution">
    <text evidence="1">The sequence shown here is derived from an EMBL/GenBank/DDBJ whole genome shotgun (WGS) entry which is preliminary data.</text>
</comment>
<proteinExistence type="predicted"/>
<accession>A0A4R6U8N5</accession>
<dbReference type="AlphaFoldDB" id="A0A4R6U8N5"/>
<dbReference type="Proteomes" id="UP000295632">
    <property type="component" value="Unassembled WGS sequence"/>
</dbReference>
<sequence>MLPDVHVYHYTGNRIVIKNVPQACSDEQSFAILASLQKQIDDLERIMVPQSSYPFNSIESSRVVTA</sequence>
<organism evidence="1 2">
    <name type="scientific">Aureibacillus halotolerans</name>
    <dbReference type="NCBI Taxonomy" id="1508390"/>
    <lineage>
        <taxon>Bacteria</taxon>
        <taxon>Bacillati</taxon>
        <taxon>Bacillota</taxon>
        <taxon>Bacilli</taxon>
        <taxon>Bacillales</taxon>
        <taxon>Bacillaceae</taxon>
        <taxon>Aureibacillus</taxon>
    </lineage>
</organism>
<name>A0A4R6U8N5_9BACI</name>
<evidence type="ECO:0000313" key="2">
    <source>
        <dbReference type="Proteomes" id="UP000295632"/>
    </source>
</evidence>
<dbReference type="OrthoDB" id="2941639at2"/>
<protein>
    <submittedName>
        <fullName evidence="1">Uncharacterized protein</fullName>
    </submittedName>
</protein>
<dbReference type="RefSeq" id="WP_133578993.1">
    <property type="nucleotide sequence ID" value="NZ_SNYJ01000002.1"/>
</dbReference>
<reference evidence="1 2" key="1">
    <citation type="submission" date="2019-03" db="EMBL/GenBank/DDBJ databases">
        <title>Genomic Encyclopedia of Type Strains, Phase IV (KMG-IV): sequencing the most valuable type-strain genomes for metagenomic binning, comparative biology and taxonomic classification.</title>
        <authorList>
            <person name="Goeker M."/>
        </authorList>
    </citation>
    <scope>NUCLEOTIDE SEQUENCE [LARGE SCALE GENOMIC DNA]</scope>
    <source>
        <strain evidence="1 2">DSM 28697</strain>
    </source>
</reference>